<sequence length="100" mass="11429">GNSNKNCGHYCKTIQQYINEHTYAGSYIRTTDNIVVFYITPRTPIETILNLPAVIPIRHLLNFDIAAQNGLSLISLRYRKEQICEIAREHNPVLLLSSLM</sequence>
<evidence type="ECO:0000313" key="2">
    <source>
        <dbReference type="Proteomes" id="UP000789901"/>
    </source>
</evidence>
<gene>
    <name evidence="1" type="ORF">GMARGA_LOCUS38482</name>
</gene>
<reference evidence="1 2" key="1">
    <citation type="submission" date="2021-06" db="EMBL/GenBank/DDBJ databases">
        <authorList>
            <person name="Kallberg Y."/>
            <person name="Tangrot J."/>
            <person name="Rosling A."/>
        </authorList>
    </citation>
    <scope>NUCLEOTIDE SEQUENCE [LARGE SCALE GENOMIC DNA]</scope>
    <source>
        <strain evidence="1 2">120-4 pot B 10/14</strain>
    </source>
</reference>
<dbReference type="EMBL" id="CAJVQB010086113">
    <property type="protein sequence ID" value="CAG8847074.1"/>
    <property type="molecule type" value="Genomic_DNA"/>
</dbReference>
<feature type="non-terminal residue" evidence="1">
    <location>
        <position position="1"/>
    </location>
</feature>
<keyword evidence="2" id="KW-1185">Reference proteome</keyword>
<organism evidence="1 2">
    <name type="scientific">Gigaspora margarita</name>
    <dbReference type="NCBI Taxonomy" id="4874"/>
    <lineage>
        <taxon>Eukaryota</taxon>
        <taxon>Fungi</taxon>
        <taxon>Fungi incertae sedis</taxon>
        <taxon>Mucoromycota</taxon>
        <taxon>Glomeromycotina</taxon>
        <taxon>Glomeromycetes</taxon>
        <taxon>Diversisporales</taxon>
        <taxon>Gigasporaceae</taxon>
        <taxon>Gigaspora</taxon>
    </lineage>
</organism>
<dbReference type="Proteomes" id="UP000789901">
    <property type="component" value="Unassembled WGS sequence"/>
</dbReference>
<protein>
    <submittedName>
        <fullName evidence="1">18886_t:CDS:1</fullName>
    </submittedName>
</protein>
<accession>A0ABN7X397</accession>
<evidence type="ECO:0000313" key="1">
    <source>
        <dbReference type="EMBL" id="CAG8847074.1"/>
    </source>
</evidence>
<proteinExistence type="predicted"/>
<name>A0ABN7X397_GIGMA</name>
<comment type="caution">
    <text evidence="1">The sequence shown here is derived from an EMBL/GenBank/DDBJ whole genome shotgun (WGS) entry which is preliminary data.</text>
</comment>